<accession>A0A8J0TEM5</accession>
<dbReference type="GO" id="GO:0005634">
    <property type="term" value="C:nucleus"/>
    <property type="evidence" value="ECO:0000318"/>
    <property type="project" value="GO_Central"/>
</dbReference>
<evidence type="ECO:0000256" key="5">
    <source>
        <dbReference type="SAM" id="Phobius"/>
    </source>
</evidence>
<feature type="domain" description="CMP/dCMP-type deaminase" evidence="6">
    <location>
        <begin position="221"/>
        <end position="425"/>
    </location>
</feature>
<dbReference type="GeneID" id="108697173"/>
<dbReference type="RefSeq" id="XP_018082586.1">
    <property type="nucleotide sequence ID" value="XM_018227097.2"/>
</dbReference>
<keyword evidence="5" id="KW-1133">Transmembrane helix</keyword>
<protein>
    <submittedName>
        <fullName evidence="8">Probable inactive tRNA-specific adenosine deaminase-like protein 3</fullName>
    </submittedName>
</protein>
<evidence type="ECO:0000256" key="1">
    <source>
        <dbReference type="ARBA" id="ARBA00001947"/>
    </source>
</evidence>
<dbReference type="Pfam" id="PF00383">
    <property type="entry name" value="dCMP_cyt_deam_1"/>
    <property type="match status" value="1"/>
</dbReference>
<evidence type="ECO:0000313" key="7">
    <source>
        <dbReference type="Proteomes" id="UP000186698"/>
    </source>
</evidence>
<keyword evidence="5" id="KW-0812">Transmembrane</keyword>
<dbReference type="OrthoDB" id="3180714at2759"/>
<dbReference type="InterPro" id="IPR002125">
    <property type="entry name" value="CMP_dCMP_dom"/>
</dbReference>
<proteinExistence type="inferred from homology"/>
<dbReference type="InterPro" id="IPR016193">
    <property type="entry name" value="Cytidine_deaminase-like"/>
</dbReference>
<feature type="region of interest" description="Disordered" evidence="4">
    <location>
        <begin position="322"/>
        <end position="356"/>
    </location>
</feature>
<dbReference type="PANTHER" id="PTHR11079">
    <property type="entry name" value="CYTOSINE DEAMINASE FAMILY MEMBER"/>
    <property type="match status" value="1"/>
</dbReference>
<feature type="compositionally biased region" description="Basic and acidic residues" evidence="4">
    <location>
        <begin position="322"/>
        <end position="341"/>
    </location>
</feature>
<keyword evidence="2" id="KW-0819">tRNA processing</keyword>
<reference evidence="8" key="1">
    <citation type="submission" date="2025-08" db="UniProtKB">
        <authorList>
            <consortium name="RefSeq"/>
        </authorList>
    </citation>
    <scope>IDENTIFICATION</scope>
    <source>
        <strain evidence="8">J_2021</strain>
        <tissue evidence="8">Erythrocytes</tissue>
    </source>
</reference>
<evidence type="ECO:0000313" key="8">
    <source>
        <dbReference type="RefSeq" id="XP_018082586.1"/>
    </source>
</evidence>
<dbReference type="Proteomes" id="UP000186698">
    <property type="component" value="Chromosome 7S"/>
</dbReference>
<dbReference type="CDD" id="cd01285">
    <property type="entry name" value="nucleoside_deaminase"/>
    <property type="match status" value="1"/>
</dbReference>
<gene>
    <name evidence="8" type="primary">LOC108697173</name>
</gene>
<dbReference type="AlphaFoldDB" id="A0A8J0TEM5"/>
<comment type="similarity">
    <text evidence="3">Belongs to the cytidine and deoxycytidylate deaminase family. ADAT3 subfamily.</text>
</comment>
<dbReference type="GO" id="GO:0008033">
    <property type="term" value="P:tRNA processing"/>
    <property type="evidence" value="ECO:0007669"/>
    <property type="project" value="UniProtKB-KW"/>
</dbReference>
<comment type="cofactor">
    <cofactor evidence="1">
        <name>Zn(2+)</name>
        <dbReference type="ChEBI" id="CHEBI:29105"/>
    </cofactor>
</comment>
<keyword evidence="5" id="KW-0472">Membrane</keyword>
<evidence type="ECO:0000259" key="6">
    <source>
        <dbReference type="PROSITE" id="PS51747"/>
    </source>
</evidence>
<sequence>MLRSSGVNVTRMRRWTGALLLYIEINKQVVQCECFTCQSSSSAIPAFSLSSSDPHTKARLHTKELQHLLPPSLINGTSLASLISNEYPLPETLRFLKRVRSCASRHEFLLRLATKEEEEDVLKSGVRQSDYELADGGVIAKPQNNRYSLDLWAIASLTDILQDKVDLQGLGDPFLVYVPSRAPRNPKEQQLWSGYWPSTYHAKGSAEESQRGRHLCEEERTRIGRYMRIAVEERRASQARGRKGVGAVVVDPRSGQILAVASDRTDEEGGPLLHACMVAIDMVAQKQGGGAYACLKEKDGDRVKNSDMRKVQFINTEESGKMLEEGDIEGRKDTEQSDTLRDVSVSDQEEKTKRKWSEETTEEVPYLCTGYEIYVTREPCIMCAMALLHSRIFCVYYGSSTPGGALGTSYRLHCCPGLNHHFQVYRGVMENECQKLISPGTRSSVICCFFLIVNSITYTFVFIKQYFNIFCIW</sequence>
<feature type="transmembrane region" description="Helical" evidence="5">
    <location>
        <begin position="443"/>
        <end position="463"/>
    </location>
</feature>
<dbReference type="PANTHER" id="PTHR11079:SF156">
    <property type="entry name" value="INACTIVE TRNA-SPECIFIC ADENOSINE DEAMINASE-LIKE PROTEIN 3-RELATED"/>
    <property type="match status" value="1"/>
</dbReference>
<organism evidence="7 8">
    <name type="scientific">Xenopus laevis</name>
    <name type="common">African clawed frog</name>
    <dbReference type="NCBI Taxonomy" id="8355"/>
    <lineage>
        <taxon>Eukaryota</taxon>
        <taxon>Metazoa</taxon>
        <taxon>Chordata</taxon>
        <taxon>Craniata</taxon>
        <taxon>Vertebrata</taxon>
        <taxon>Euteleostomi</taxon>
        <taxon>Amphibia</taxon>
        <taxon>Batrachia</taxon>
        <taxon>Anura</taxon>
        <taxon>Pipoidea</taxon>
        <taxon>Pipidae</taxon>
        <taxon>Xenopodinae</taxon>
        <taxon>Xenopus</taxon>
        <taxon>Xenopus</taxon>
    </lineage>
</organism>
<keyword evidence="7" id="KW-1185">Reference proteome</keyword>
<dbReference type="Gene3D" id="3.40.140.10">
    <property type="entry name" value="Cytidine Deaminase, domain 2"/>
    <property type="match status" value="1"/>
</dbReference>
<dbReference type="SUPFAM" id="SSF53927">
    <property type="entry name" value="Cytidine deaminase-like"/>
    <property type="match status" value="1"/>
</dbReference>
<dbReference type="PROSITE" id="PS51747">
    <property type="entry name" value="CYT_DCMP_DEAMINASES_2"/>
    <property type="match status" value="1"/>
</dbReference>
<evidence type="ECO:0000256" key="3">
    <source>
        <dbReference type="ARBA" id="ARBA00038160"/>
    </source>
</evidence>
<dbReference type="KEGG" id="xla:108697173"/>
<dbReference type="GO" id="GO:0052717">
    <property type="term" value="F:tRNA-specific adenosine-34 deaminase activity"/>
    <property type="evidence" value="ECO:0007669"/>
    <property type="project" value="TreeGrafter"/>
</dbReference>
<dbReference type="GO" id="GO:0005737">
    <property type="term" value="C:cytoplasm"/>
    <property type="evidence" value="ECO:0000318"/>
    <property type="project" value="GO_Central"/>
</dbReference>
<evidence type="ECO:0000256" key="2">
    <source>
        <dbReference type="ARBA" id="ARBA00022694"/>
    </source>
</evidence>
<name>A0A8J0TEM5_XENLA</name>
<evidence type="ECO:0000256" key="4">
    <source>
        <dbReference type="SAM" id="MobiDB-lite"/>
    </source>
</evidence>